<comment type="similarity">
    <text evidence="1 7 8">Belongs to the universal ribosomal protein uL22 family.</text>
</comment>
<dbReference type="EMBL" id="LCBN01000033">
    <property type="protein sequence ID" value="KKS13051.1"/>
    <property type="molecule type" value="Genomic_DNA"/>
</dbReference>
<dbReference type="InterPro" id="IPR001063">
    <property type="entry name" value="Ribosomal_uL22"/>
</dbReference>
<evidence type="ECO:0000256" key="10">
    <source>
        <dbReference type="RuleBase" id="RU004008"/>
    </source>
</evidence>
<keyword evidence="3 7" id="KW-0694">RNA-binding</keyword>
<feature type="region of interest" description="Disordered" evidence="11">
    <location>
        <begin position="106"/>
        <end position="131"/>
    </location>
</feature>
<dbReference type="GO" id="GO:0006412">
    <property type="term" value="P:translation"/>
    <property type="evidence" value="ECO:0007669"/>
    <property type="project" value="UniProtKB-UniRule"/>
</dbReference>
<evidence type="ECO:0000256" key="1">
    <source>
        <dbReference type="ARBA" id="ARBA00009451"/>
    </source>
</evidence>
<dbReference type="InterPro" id="IPR036394">
    <property type="entry name" value="Ribosomal_uL22_sf"/>
</dbReference>
<comment type="caution">
    <text evidence="12">The sequence shown here is derived from an EMBL/GenBank/DDBJ whole genome shotgun (WGS) entry which is preliminary data.</text>
</comment>
<evidence type="ECO:0000256" key="9">
    <source>
        <dbReference type="RuleBase" id="RU004006"/>
    </source>
</evidence>
<evidence type="ECO:0000256" key="2">
    <source>
        <dbReference type="ARBA" id="ARBA00022730"/>
    </source>
</evidence>
<comment type="subunit">
    <text evidence="7 9">Part of the 50S ribosomal subunit.</text>
</comment>
<dbReference type="InterPro" id="IPR005727">
    <property type="entry name" value="Ribosomal_uL22_bac/chlpt-type"/>
</dbReference>
<dbReference type="HAMAP" id="MF_01331_B">
    <property type="entry name" value="Ribosomal_uL22_B"/>
    <property type="match status" value="1"/>
</dbReference>
<evidence type="ECO:0000313" key="13">
    <source>
        <dbReference type="Proteomes" id="UP000034753"/>
    </source>
</evidence>
<evidence type="ECO:0000256" key="3">
    <source>
        <dbReference type="ARBA" id="ARBA00022884"/>
    </source>
</evidence>
<name>A0A0G0YTS6_9BACT</name>
<keyword evidence="5 7" id="KW-0687">Ribonucleoprotein</keyword>
<keyword evidence="4 7" id="KW-0689">Ribosomal protein</keyword>
<evidence type="ECO:0000313" key="12">
    <source>
        <dbReference type="EMBL" id="KKS13051.1"/>
    </source>
</evidence>
<reference evidence="12 13" key="1">
    <citation type="journal article" date="2015" name="Nature">
        <title>rRNA introns, odd ribosomes, and small enigmatic genomes across a large radiation of phyla.</title>
        <authorList>
            <person name="Brown C.T."/>
            <person name="Hug L.A."/>
            <person name="Thomas B.C."/>
            <person name="Sharon I."/>
            <person name="Castelle C.J."/>
            <person name="Singh A."/>
            <person name="Wilkins M.J."/>
            <person name="Williams K.H."/>
            <person name="Banfield J.F."/>
        </authorList>
    </citation>
    <scope>NUCLEOTIDE SEQUENCE [LARGE SCALE GENOMIC DNA]</scope>
</reference>
<dbReference type="Pfam" id="PF00237">
    <property type="entry name" value="Ribosomal_L22"/>
    <property type="match status" value="1"/>
</dbReference>
<evidence type="ECO:0000256" key="7">
    <source>
        <dbReference type="HAMAP-Rule" id="MF_01331"/>
    </source>
</evidence>
<evidence type="ECO:0000256" key="4">
    <source>
        <dbReference type="ARBA" id="ARBA00022980"/>
    </source>
</evidence>
<protein>
    <recommendedName>
        <fullName evidence="6 7">Large ribosomal subunit protein uL22</fullName>
    </recommendedName>
</protein>
<evidence type="ECO:0000256" key="8">
    <source>
        <dbReference type="RuleBase" id="RU004005"/>
    </source>
</evidence>
<proteinExistence type="inferred from homology"/>
<dbReference type="Proteomes" id="UP000034753">
    <property type="component" value="Unassembled WGS sequence"/>
</dbReference>
<dbReference type="GO" id="GO:0022625">
    <property type="term" value="C:cytosolic large ribosomal subunit"/>
    <property type="evidence" value="ECO:0007669"/>
    <property type="project" value="TreeGrafter"/>
</dbReference>
<comment type="function">
    <text evidence="7">The globular domain of the protein is located near the polypeptide exit tunnel on the outside of the subunit, while an extended beta-hairpin is found that lines the wall of the exit tunnel in the center of the 70S ribosome.</text>
</comment>
<feature type="compositionally biased region" description="Basic and acidic residues" evidence="11">
    <location>
        <begin position="122"/>
        <end position="131"/>
    </location>
</feature>
<comment type="function">
    <text evidence="7 10">This protein binds specifically to 23S rRNA; its binding is stimulated by other ribosomal proteins, e.g., L4, L17, and L20. It is important during the early stages of 50S assembly. It makes multiple contacts with different domains of the 23S rRNA in the assembled 50S subunit and ribosome.</text>
</comment>
<dbReference type="Gene3D" id="3.90.470.10">
    <property type="entry name" value="Ribosomal protein L22/L17"/>
    <property type="match status" value="1"/>
</dbReference>
<evidence type="ECO:0000256" key="6">
    <source>
        <dbReference type="ARBA" id="ARBA00035207"/>
    </source>
</evidence>
<dbReference type="CDD" id="cd00336">
    <property type="entry name" value="Ribosomal_L22"/>
    <property type="match status" value="1"/>
</dbReference>
<dbReference type="SUPFAM" id="SSF54843">
    <property type="entry name" value="Ribosomal protein L22"/>
    <property type="match status" value="1"/>
</dbReference>
<dbReference type="PANTHER" id="PTHR13501:SF8">
    <property type="entry name" value="LARGE RIBOSOMAL SUBUNIT PROTEIN UL22M"/>
    <property type="match status" value="1"/>
</dbReference>
<dbReference type="PANTHER" id="PTHR13501">
    <property type="entry name" value="CHLOROPLAST 50S RIBOSOMAL PROTEIN L22-RELATED"/>
    <property type="match status" value="1"/>
</dbReference>
<accession>A0A0G0YTS6</accession>
<evidence type="ECO:0000256" key="11">
    <source>
        <dbReference type="SAM" id="MobiDB-lite"/>
    </source>
</evidence>
<keyword evidence="2 7" id="KW-0699">rRNA-binding</keyword>
<evidence type="ECO:0000256" key="5">
    <source>
        <dbReference type="ARBA" id="ARBA00023274"/>
    </source>
</evidence>
<dbReference type="GO" id="GO:0019843">
    <property type="term" value="F:rRNA binding"/>
    <property type="evidence" value="ECO:0007669"/>
    <property type="project" value="UniProtKB-UniRule"/>
</dbReference>
<dbReference type="AlphaFoldDB" id="A0A0G0YTS6"/>
<organism evidence="12 13">
    <name type="scientific">Candidatus Daviesbacteria bacterium GW2011_GWB1_41_5</name>
    <dbReference type="NCBI Taxonomy" id="1618429"/>
    <lineage>
        <taxon>Bacteria</taxon>
        <taxon>Candidatus Daviesiibacteriota</taxon>
    </lineage>
</organism>
<dbReference type="InterPro" id="IPR047867">
    <property type="entry name" value="Ribosomal_uL22_bac/org-type"/>
</dbReference>
<gene>
    <name evidence="7" type="primary">rplV</name>
    <name evidence="12" type="ORF">UU67_C0033G0017</name>
</gene>
<dbReference type="NCBIfam" id="TIGR01044">
    <property type="entry name" value="rplV_bact"/>
    <property type="match status" value="1"/>
</dbReference>
<dbReference type="GO" id="GO:0003735">
    <property type="term" value="F:structural constituent of ribosome"/>
    <property type="evidence" value="ECO:0007669"/>
    <property type="project" value="InterPro"/>
</dbReference>
<sequence length="131" mass="14759">MQITTIQKNIHTTPRKLALVADMVRSMAPAKALIALQFTNKTAAGPLSKAIKTVLANARCQNLDSENLVFEKIEINEGPVMKRFRAGSKGRVKRYKKRMSHIKIVLNDEGKVPSRNTKNNKSKKEEEKTKE</sequence>